<dbReference type="InterPro" id="IPR051610">
    <property type="entry name" value="GPI/OXD"/>
</dbReference>
<accession>D9QPM9</accession>
<organism evidence="3 4">
    <name type="scientific">Acetohalobium arabaticum (strain ATCC 49924 / DSM 5501 / Z-7288)</name>
    <dbReference type="NCBI Taxonomy" id="574087"/>
    <lineage>
        <taxon>Bacteria</taxon>
        <taxon>Bacillati</taxon>
        <taxon>Bacillota</taxon>
        <taxon>Clostridia</taxon>
        <taxon>Halanaerobiales</taxon>
        <taxon>Halobacteroidaceae</taxon>
        <taxon>Acetohalobium</taxon>
    </lineage>
</organism>
<evidence type="ECO:0000256" key="1">
    <source>
        <dbReference type="ARBA" id="ARBA00022723"/>
    </source>
</evidence>
<dbReference type="Proteomes" id="UP000001661">
    <property type="component" value="Chromosome"/>
</dbReference>
<protein>
    <submittedName>
        <fullName evidence="3">Cupin 2 conserved barrel domain protein</fullName>
    </submittedName>
</protein>
<dbReference type="Gene3D" id="2.60.120.10">
    <property type="entry name" value="Jelly Rolls"/>
    <property type="match status" value="1"/>
</dbReference>
<sequence length="130" mass="14407">MVINIKDVPGVKVPAPNNRVLKTLMCPELDNCDEHTILISIIESDSSTGVHTHEAAEYMYVATGRGEAVTIEDGEEIVEPIEPDCLIYAPEGVEHDVRNLGDETLKLFCVYTPAIEPQGKFLESIEIQKR</sequence>
<name>D9QPM9_ACEAZ</name>
<dbReference type="HOGENOM" id="CLU_1933386_0_0_9"/>
<evidence type="ECO:0000313" key="3">
    <source>
        <dbReference type="EMBL" id="ADL12470.1"/>
    </source>
</evidence>
<proteinExistence type="predicted"/>
<keyword evidence="4" id="KW-1185">Reference proteome</keyword>
<dbReference type="InterPro" id="IPR014710">
    <property type="entry name" value="RmlC-like_jellyroll"/>
</dbReference>
<dbReference type="STRING" id="574087.Acear_0940"/>
<dbReference type="AlphaFoldDB" id="D9QPM9"/>
<dbReference type="GO" id="GO:0046872">
    <property type="term" value="F:metal ion binding"/>
    <property type="evidence" value="ECO:0007669"/>
    <property type="project" value="UniProtKB-KW"/>
</dbReference>
<dbReference type="InterPro" id="IPR013096">
    <property type="entry name" value="Cupin_2"/>
</dbReference>
<dbReference type="InterPro" id="IPR011051">
    <property type="entry name" value="RmlC_Cupin_sf"/>
</dbReference>
<dbReference type="PANTHER" id="PTHR35848:SF6">
    <property type="entry name" value="CUPIN TYPE-2 DOMAIN-CONTAINING PROTEIN"/>
    <property type="match status" value="1"/>
</dbReference>
<evidence type="ECO:0000259" key="2">
    <source>
        <dbReference type="Pfam" id="PF07883"/>
    </source>
</evidence>
<dbReference type="KEGG" id="aar:Acear_0940"/>
<reference evidence="3 4" key="1">
    <citation type="journal article" date="2010" name="Stand. Genomic Sci.">
        <title>Complete genome sequence of Acetohalobium arabaticum type strain (Z-7288).</title>
        <authorList>
            <person name="Sikorski J."/>
            <person name="Lapidus A."/>
            <person name="Chertkov O."/>
            <person name="Lucas S."/>
            <person name="Copeland A."/>
            <person name="Glavina Del Rio T."/>
            <person name="Nolan M."/>
            <person name="Tice H."/>
            <person name="Cheng J.F."/>
            <person name="Han C."/>
            <person name="Brambilla E."/>
            <person name="Pitluck S."/>
            <person name="Liolios K."/>
            <person name="Ivanova N."/>
            <person name="Mavromatis K."/>
            <person name="Mikhailova N."/>
            <person name="Pati A."/>
            <person name="Bruce D."/>
            <person name="Detter C."/>
            <person name="Tapia R."/>
            <person name="Goodwin L."/>
            <person name="Chen A."/>
            <person name="Palaniappan K."/>
            <person name="Land M."/>
            <person name="Hauser L."/>
            <person name="Chang Y.J."/>
            <person name="Jeffries C.D."/>
            <person name="Rohde M."/>
            <person name="Goker M."/>
            <person name="Spring S."/>
            <person name="Woyke T."/>
            <person name="Bristow J."/>
            <person name="Eisen J.A."/>
            <person name="Markowitz V."/>
            <person name="Hugenholtz P."/>
            <person name="Kyrpides N.C."/>
            <person name="Klenk H.P."/>
        </authorList>
    </citation>
    <scope>NUCLEOTIDE SEQUENCE [LARGE SCALE GENOMIC DNA]</scope>
    <source>
        <strain evidence="4">ATCC 49924 / DSM 5501 / Z-7288</strain>
    </source>
</reference>
<dbReference type="RefSeq" id="WP_013277916.1">
    <property type="nucleotide sequence ID" value="NC_014378.1"/>
</dbReference>
<dbReference type="eggNOG" id="COG0662">
    <property type="taxonomic scope" value="Bacteria"/>
</dbReference>
<dbReference type="EMBL" id="CP002105">
    <property type="protein sequence ID" value="ADL12470.1"/>
    <property type="molecule type" value="Genomic_DNA"/>
</dbReference>
<gene>
    <name evidence="3" type="ordered locus">Acear_0940</name>
</gene>
<dbReference type="OrthoDB" id="9797047at2"/>
<feature type="domain" description="Cupin type-2" evidence="2">
    <location>
        <begin position="43"/>
        <end position="111"/>
    </location>
</feature>
<dbReference type="SUPFAM" id="SSF51182">
    <property type="entry name" value="RmlC-like cupins"/>
    <property type="match status" value="1"/>
</dbReference>
<dbReference type="Pfam" id="PF07883">
    <property type="entry name" value="Cupin_2"/>
    <property type="match status" value="1"/>
</dbReference>
<keyword evidence="1" id="KW-0479">Metal-binding</keyword>
<dbReference type="PANTHER" id="PTHR35848">
    <property type="entry name" value="OXALATE-BINDING PROTEIN"/>
    <property type="match status" value="1"/>
</dbReference>
<evidence type="ECO:0000313" key="4">
    <source>
        <dbReference type="Proteomes" id="UP000001661"/>
    </source>
</evidence>